<keyword evidence="1" id="KW-0175">Coiled coil</keyword>
<dbReference type="AlphaFoldDB" id="A0A5J4S7U3"/>
<sequence>LAITALARRSEELAEHLHDEWVMIKGYPLSRELLSISQVWKRKEKKQQIIIQKELKDKDKEKENLKQDEIEKIQYSPSKARLQQQQQQQQQLINQTESQLLAIAAKGAPEAIIDLCHLSVEESDKVLQTVKMMASQGFRILGVARGDYLPQVSQNYFNQQKQNLNQIENKRENEIENDNLKKNENQIENNEQKDDYVKSPSKVDQSAYSPPNVVIINISHLDTQIIKT</sequence>
<evidence type="ECO:0000313" key="3">
    <source>
        <dbReference type="EMBL" id="KAA6342206.1"/>
    </source>
</evidence>
<name>A0A5J4S7U3_9EUKA</name>
<evidence type="ECO:0000313" key="4">
    <source>
        <dbReference type="Proteomes" id="UP000324800"/>
    </source>
</evidence>
<organism evidence="3 4">
    <name type="scientific">Streblomastix strix</name>
    <dbReference type="NCBI Taxonomy" id="222440"/>
    <lineage>
        <taxon>Eukaryota</taxon>
        <taxon>Metamonada</taxon>
        <taxon>Preaxostyla</taxon>
        <taxon>Oxymonadida</taxon>
        <taxon>Streblomastigidae</taxon>
        <taxon>Streblomastix</taxon>
    </lineage>
</organism>
<comment type="caution">
    <text evidence="3">The sequence shown here is derived from an EMBL/GenBank/DDBJ whole genome shotgun (WGS) entry which is preliminary data.</text>
</comment>
<reference evidence="3 4" key="1">
    <citation type="submission" date="2019-03" db="EMBL/GenBank/DDBJ databases">
        <title>Single cell metagenomics reveals metabolic interactions within the superorganism composed of flagellate Streblomastix strix and complex community of Bacteroidetes bacteria on its surface.</title>
        <authorList>
            <person name="Treitli S.C."/>
            <person name="Kolisko M."/>
            <person name="Husnik F."/>
            <person name="Keeling P."/>
            <person name="Hampl V."/>
        </authorList>
    </citation>
    <scope>NUCLEOTIDE SEQUENCE [LARGE SCALE GENOMIC DNA]</scope>
    <source>
        <strain evidence="3">ST1C</strain>
    </source>
</reference>
<dbReference type="InterPro" id="IPR023299">
    <property type="entry name" value="ATPase_P-typ_cyto_dom_N"/>
</dbReference>
<dbReference type="EMBL" id="SNRW01040677">
    <property type="protein sequence ID" value="KAA6342206.1"/>
    <property type="molecule type" value="Genomic_DNA"/>
</dbReference>
<dbReference type="Proteomes" id="UP000324800">
    <property type="component" value="Unassembled WGS sequence"/>
</dbReference>
<dbReference type="SUPFAM" id="SSF81660">
    <property type="entry name" value="Metal cation-transporting ATPase, ATP-binding domain N"/>
    <property type="match status" value="1"/>
</dbReference>
<feature type="non-terminal residue" evidence="3">
    <location>
        <position position="1"/>
    </location>
</feature>
<evidence type="ECO:0000256" key="2">
    <source>
        <dbReference type="SAM" id="MobiDB-lite"/>
    </source>
</evidence>
<feature type="coiled-coil region" evidence="1">
    <location>
        <begin position="51"/>
        <end position="99"/>
    </location>
</feature>
<protein>
    <submittedName>
        <fullName evidence="3">Uncharacterized protein</fullName>
    </submittedName>
</protein>
<gene>
    <name evidence="3" type="ORF">EZS28_052409</name>
</gene>
<dbReference type="GO" id="GO:0000166">
    <property type="term" value="F:nucleotide binding"/>
    <property type="evidence" value="ECO:0007669"/>
    <property type="project" value="InterPro"/>
</dbReference>
<feature type="region of interest" description="Disordered" evidence="2">
    <location>
        <begin position="173"/>
        <end position="205"/>
    </location>
</feature>
<feature type="compositionally biased region" description="Basic and acidic residues" evidence="2">
    <location>
        <begin position="173"/>
        <end position="197"/>
    </location>
</feature>
<accession>A0A5J4S7U3</accession>
<evidence type="ECO:0000256" key="1">
    <source>
        <dbReference type="SAM" id="Coils"/>
    </source>
</evidence>
<dbReference type="Gene3D" id="3.40.1110.10">
    <property type="entry name" value="Calcium-transporting ATPase, cytoplasmic domain N"/>
    <property type="match status" value="1"/>
</dbReference>
<proteinExistence type="predicted"/>